<sequence length="162" mass="18082">MGLSEQPSPVKRGPRNNQIKIQEAGKLGKEVLQRFRVGQKWQQLQLLEDPVPLLLVLFSKQQPEESPRSHSPTIPFPPISLSAVSLDHSLHLFLPGCFDENWPLLFLSTPPFQLLVLSPSSPAKLAPLIKVDLLIISVPSSSKCWRKSKLSPLKYGMVFVVS</sequence>
<evidence type="ECO:0000313" key="1">
    <source>
        <dbReference type="EMBL" id="KAK0604773.1"/>
    </source>
</evidence>
<comment type="caution">
    <text evidence="1">The sequence shown here is derived from an EMBL/GenBank/DDBJ whole genome shotgun (WGS) entry which is preliminary data.</text>
</comment>
<reference evidence="1" key="2">
    <citation type="submission" date="2023-06" db="EMBL/GenBank/DDBJ databases">
        <authorList>
            <person name="Swenson N.G."/>
            <person name="Wegrzyn J.L."/>
            <person name="Mcevoy S.L."/>
        </authorList>
    </citation>
    <scope>NUCLEOTIDE SEQUENCE</scope>
    <source>
        <strain evidence="1">NS2018</strain>
        <tissue evidence="1">Leaf</tissue>
    </source>
</reference>
<reference evidence="1" key="1">
    <citation type="journal article" date="2022" name="Plant J.">
        <title>Strategies of tolerance reflected in two North American maple genomes.</title>
        <authorList>
            <person name="McEvoy S.L."/>
            <person name="Sezen U.U."/>
            <person name="Trouern-Trend A."/>
            <person name="McMahon S.M."/>
            <person name="Schaberg P.G."/>
            <person name="Yang J."/>
            <person name="Wegrzyn J.L."/>
            <person name="Swenson N.G."/>
        </authorList>
    </citation>
    <scope>NUCLEOTIDE SEQUENCE</scope>
    <source>
        <strain evidence="1">NS2018</strain>
    </source>
</reference>
<dbReference type="AlphaFoldDB" id="A0AA39TFR3"/>
<gene>
    <name evidence="1" type="ORF">LWI29_019279</name>
</gene>
<dbReference type="EMBL" id="JAUESC010000002">
    <property type="protein sequence ID" value="KAK0604773.1"/>
    <property type="molecule type" value="Genomic_DNA"/>
</dbReference>
<organism evidence="1 2">
    <name type="scientific">Acer saccharum</name>
    <name type="common">Sugar maple</name>
    <dbReference type="NCBI Taxonomy" id="4024"/>
    <lineage>
        <taxon>Eukaryota</taxon>
        <taxon>Viridiplantae</taxon>
        <taxon>Streptophyta</taxon>
        <taxon>Embryophyta</taxon>
        <taxon>Tracheophyta</taxon>
        <taxon>Spermatophyta</taxon>
        <taxon>Magnoliopsida</taxon>
        <taxon>eudicotyledons</taxon>
        <taxon>Gunneridae</taxon>
        <taxon>Pentapetalae</taxon>
        <taxon>rosids</taxon>
        <taxon>malvids</taxon>
        <taxon>Sapindales</taxon>
        <taxon>Sapindaceae</taxon>
        <taxon>Hippocastanoideae</taxon>
        <taxon>Acereae</taxon>
        <taxon>Acer</taxon>
    </lineage>
</organism>
<dbReference type="Proteomes" id="UP001168877">
    <property type="component" value="Unassembled WGS sequence"/>
</dbReference>
<name>A0AA39TFR3_ACESA</name>
<keyword evidence="2" id="KW-1185">Reference proteome</keyword>
<protein>
    <submittedName>
        <fullName evidence="1">Uncharacterized protein</fullName>
    </submittedName>
</protein>
<accession>A0AA39TFR3</accession>
<proteinExistence type="predicted"/>
<evidence type="ECO:0000313" key="2">
    <source>
        <dbReference type="Proteomes" id="UP001168877"/>
    </source>
</evidence>